<organism evidence="1 2">
    <name type="scientific">Phytophthora palmivora</name>
    <dbReference type="NCBI Taxonomy" id="4796"/>
    <lineage>
        <taxon>Eukaryota</taxon>
        <taxon>Sar</taxon>
        <taxon>Stramenopiles</taxon>
        <taxon>Oomycota</taxon>
        <taxon>Peronosporomycetes</taxon>
        <taxon>Peronosporales</taxon>
        <taxon>Peronosporaceae</taxon>
        <taxon>Phytophthora</taxon>
    </lineage>
</organism>
<dbReference type="OrthoDB" id="128380at2759"/>
<evidence type="ECO:0000313" key="2">
    <source>
        <dbReference type="Proteomes" id="UP000237271"/>
    </source>
</evidence>
<sequence>MASKPKRAVRSGKHKVVGIDSVSVATAVSTNTALSFTSCAARCDSDGKVPPCNRGMAHGWNFQIYAVTTTPVPLELQHTLAAQLVHFTVSVPDFELKALFEFPCVEKNHQKLLQKLRGDQIGLTDCWMKLIHNRDQLNQLLVALIPPTVDDSPFATRRSNQGVTIQLQEQFSELALQLANECEAEHIWSSRLQVLQAMYSKLESVSNAYSTMASRLVGVARCMATMSSSFTIGTRKSPFYLQNFRYLENAALQQLAVQGDDNVELSNRGLTALTTRISSGFVSDSHRQIFFFLESIQEQVQMRRSSKEDETQLSARYEAVVWLVTNHIRQEKLIDALSLDCFDPSDERCHGLGIFPGRWNSQKWSGDPATSLVERLRRQVKVYYRK</sequence>
<evidence type="ECO:0000313" key="1">
    <source>
        <dbReference type="EMBL" id="POM80930.1"/>
    </source>
</evidence>
<dbReference type="EMBL" id="NCKW01000232">
    <property type="protein sequence ID" value="POM80930.1"/>
    <property type="molecule type" value="Genomic_DNA"/>
</dbReference>
<proteinExistence type="predicted"/>
<comment type="caution">
    <text evidence="1">The sequence shown here is derived from an EMBL/GenBank/DDBJ whole genome shotgun (WGS) entry which is preliminary data.</text>
</comment>
<dbReference type="Proteomes" id="UP000237271">
    <property type="component" value="Unassembled WGS sequence"/>
</dbReference>
<name>A0A2P4YT01_9STRA</name>
<protein>
    <submittedName>
        <fullName evidence="1">Uncharacterized protein</fullName>
    </submittedName>
</protein>
<reference evidence="1 2" key="1">
    <citation type="journal article" date="2017" name="Genome Biol. Evol.">
        <title>Phytophthora megakarya and P. palmivora, closely related causal agents of cacao black pod rot, underwent increases in genome sizes and gene numbers by different mechanisms.</title>
        <authorList>
            <person name="Ali S.S."/>
            <person name="Shao J."/>
            <person name="Lary D.J."/>
            <person name="Kronmiller B."/>
            <person name="Shen D."/>
            <person name="Strem M.D."/>
            <person name="Amoako-Attah I."/>
            <person name="Akrofi A.Y."/>
            <person name="Begoude B.A."/>
            <person name="Ten Hoopen G.M."/>
            <person name="Coulibaly K."/>
            <person name="Kebe B.I."/>
            <person name="Melnick R.L."/>
            <person name="Guiltinan M.J."/>
            <person name="Tyler B.M."/>
            <person name="Meinhardt L.W."/>
            <person name="Bailey B.A."/>
        </authorList>
    </citation>
    <scope>NUCLEOTIDE SEQUENCE [LARGE SCALE GENOMIC DNA]</scope>
    <source>
        <strain evidence="2">sbr112.9</strain>
    </source>
</reference>
<dbReference type="AlphaFoldDB" id="A0A2P4YT01"/>
<accession>A0A2P4YT01</accession>
<gene>
    <name evidence="1" type="ORF">PHPALM_1171</name>
</gene>
<keyword evidence="2" id="KW-1185">Reference proteome</keyword>